<dbReference type="GO" id="GO:0097504">
    <property type="term" value="C:Gemini of Cajal bodies"/>
    <property type="evidence" value="ECO:0007669"/>
    <property type="project" value="Ensembl"/>
</dbReference>
<dbReference type="GeneTree" id="ENSGT00390000012388"/>
<organism evidence="3 4">
    <name type="scientific">Podarcis muralis</name>
    <name type="common">Wall lizard</name>
    <name type="synonym">Lacerta muralis</name>
    <dbReference type="NCBI Taxonomy" id="64176"/>
    <lineage>
        <taxon>Eukaryota</taxon>
        <taxon>Metazoa</taxon>
        <taxon>Chordata</taxon>
        <taxon>Craniata</taxon>
        <taxon>Vertebrata</taxon>
        <taxon>Euteleostomi</taxon>
        <taxon>Lepidosauria</taxon>
        <taxon>Squamata</taxon>
        <taxon>Bifurcata</taxon>
        <taxon>Unidentata</taxon>
        <taxon>Episquamata</taxon>
        <taxon>Laterata</taxon>
        <taxon>Lacertibaenia</taxon>
        <taxon>Lacertidae</taxon>
        <taxon>Podarcis</taxon>
    </lineage>
</organism>
<reference evidence="3" key="3">
    <citation type="submission" date="2025-09" db="UniProtKB">
        <authorList>
            <consortium name="Ensembl"/>
        </authorList>
    </citation>
    <scope>IDENTIFICATION</scope>
</reference>
<feature type="region of interest" description="Disordered" evidence="1">
    <location>
        <begin position="1154"/>
        <end position="1236"/>
    </location>
</feature>
<dbReference type="PROSITE" id="PS50896">
    <property type="entry name" value="LISH"/>
    <property type="match status" value="1"/>
</dbReference>
<dbReference type="PANTHER" id="PTHR15087">
    <property type="entry name" value="PROTEIN NPAT"/>
    <property type="match status" value="1"/>
</dbReference>
<feature type="domain" description="Protein NPAT C-terminal" evidence="2">
    <location>
        <begin position="796"/>
        <end position="1453"/>
    </location>
</feature>
<feature type="compositionally biased region" description="Polar residues" evidence="1">
    <location>
        <begin position="686"/>
        <end position="710"/>
    </location>
</feature>
<evidence type="ECO:0000259" key="2">
    <source>
        <dbReference type="Pfam" id="PF15712"/>
    </source>
</evidence>
<gene>
    <name evidence="3" type="primary">NPAT</name>
</gene>
<proteinExistence type="predicted"/>
<feature type="region of interest" description="Disordered" evidence="1">
    <location>
        <begin position="1105"/>
        <end position="1142"/>
    </location>
</feature>
<dbReference type="Ensembl" id="ENSPMRT00000001590.1">
    <property type="protein sequence ID" value="ENSPMRP00000001496.1"/>
    <property type="gene ID" value="ENSPMRG00000001091.1"/>
</dbReference>
<feature type="compositionally biased region" description="Acidic residues" evidence="1">
    <location>
        <begin position="265"/>
        <end position="275"/>
    </location>
</feature>
<feature type="region of interest" description="Disordered" evidence="1">
    <location>
        <begin position="613"/>
        <end position="643"/>
    </location>
</feature>
<dbReference type="InterPro" id="IPR052850">
    <property type="entry name" value="NPAT_LisH"/>
</dbReference>
<dbReference type="GO" id="GO:0044843">
    <property type="term" value="P:cell cycle G1/S phase transition"/>
    <property type="evidence" value="ECO:0007669"/>
    <property type="project" value="Ensembl"/>
</dbReference>
<dbReference type="GO" id="GO:0003714">
    <property type="term" value="F:transcription corepressor activity"/>
    <property type="evidence" value="ECO:0007669"/>
    <property type="project" value="Ensembl"/>
</dbReference>
<feature type="region of interest" description="Disordered" evidence="1">
    <location>
        <begin position="505"/>
        <end position="527"/>
    </location>
</feature>
<evidence type="ECO:0000256" key="1">
    <source>
        <dbReference type="SAM" id="MobiDB-lite"/>
    </source>
</evidence>
<feature type="compositionally biased region" description="Polar residues" evidence="1">
    <location>
        <begin position="210"/>
        <end position="221"/>
    </location>
</feature>
<dbReference type="Proteomes" id="UP000472272">
    <property type="component" value="Chromosome 4"/>
</dbReference>
<dbReference type="Pfam" id="PF15712">
    <property type="entry name" value="NPAT_C"/>
    <property type="match status" value="1"/>
</dbReference>
<sequence>MIIFKTHDKYEFKYNIIRFNFFPCSYWHKGSENILSVTGYLQQEKLLATCRAFILESSDLKEYAEHCTGEGFVPACLLSLFGKNLITILNEYITMKSKEATNDVPAMMSSLWKKLDYTLSQIRSMQNSGAFCAHQRGRTRSAIADMKKQRSIPQSLPSNSGSSVAHQPGQLNSAPMAATQVILKPTVIPVMAQTRSGSSSAPQCQVQESNINTGDTANLVSAPQERKLHSSMVSPGKRKGDFQKKKNIVSSGSQLSNSDLRDAPMVEEESSPMEEGSEQLELIEGDLPQMIIENAREKILSNKCLQEKLAENINKFLGSDGNISQTAKQADSGPAIQESSIDEFLGLQQGEIHMTEEAIQEILEQTESDPAFQGLFDIFDFGAGKAKGGRNASHSITTQNGGLENAILVDEESLGALESFIATKEISDNSRVTLSYTEDHSKEAHVPKTGCSGSEVTLEEHLEMQNVGVEKFPRDSKVRSEIDPVEMGMASQRTKHNTAFESEQNHVSGPEFSGHNVGSCSKQGTAARDGRTDKDLLCQDLQNLPHLQYDQLGVMQISPSGGAESCSLSNNILRTNAKLLSPLRTARNEMLKGTVAANSSHSAETNNNLEHIMGQPADLPVPGQQNPDSHAASDCQSQDKIESDSAAAFVANASDPNAIELQLEVVDTSNSLHSDDQPVHQEPCSKPQNQKLEGSEISQIEMQEPSSSTKSDADSLFRSSDNEGRSERSTDGNPTTSAACCSPPPEPVEESGPGNKESGSVSSSSQATDVDPSSVVSLKIIISDDSFISADAELNNAVSSIAGENLPTIILSSPAKSPAKLTGPARCITSEEVERTGDSALVEQNLLVLRPQDSVASTLNISNEECAVFSIAGTSSVAKDGGFIQLMPATNTSFSNSNGVYIATCMTEPALNANVTPSNLVMLPGSSASLASQVPTPQQLRTPPRTSNLFAMNPPMSPNFSQGSAIIIASPVQPVLQGMVGMIPVSLMGQNGHTFSDPSRQVLHMPVQTSLGGGVPKLPLPPKSQRIPRNKTNAGKLVPGGSEPINRTASRAQRNANSDKNVCAELKKKLETVALDTLSSASKQNESHRRVLCFDNTLAAPAGSIPASQKERSENPLCSGNSPSAVLSTAKTQSCKRERERTLPRILCKPDITSRNLTAKDTQSEKRHSGPGLASDVLRKQTANKENELERTVDKPPKSQEVATLSNGQQNVSLHNEKNSSSAQELTKKQGLQPNANCKISAALPSKEPKKDQNRSANQAHCLTSPLTKQAVEMLHDIQRQSPASKLPENVDLPVPRTPSGTGDRHSEDTFDIIRTPTCRRYSEDSTTPRIMVPPATPDLPACSPASETGSENSVSMAAHTLMILSRAAIARTSTTTPLKDNTQQFRSLRSAKKRKPEDMVECEMNARTASKKDMQNFTVPIKKKKVKQKKLPIAFPAGMDVDKFLLSLHYDE</sequence>
<dbReference type="PANTHER" id="PTHR15087:SF14">
    <property type="entry name" value="PROTEIN NPAT"/>
    <property type="match status" value="1"/>
</dbReference>
<feature type="compositionally biased region" description="Low complexity" evidence="1">
    <location>
        <begin position="750"/>
        <end position="765"/>
    </location>
</feature>
<feature type="region of interest" description="Disordered" evidence="1">
    <location>
        <begin position="1010"/>
        <end position="1058"/>
    </location>
</feature>
<dbReference type="GO" id="GO:0045944">
    <property type="term" value="P:positive regulation of transcription by RNA polymerase II"/>
    <property type="evidence" value="ECO:0007669"/>
    <property type="project" value="Ensembl"/>
</dbReference>
<feature type="compositionally biased region" description="Polar residues" evidence="1">
    <location>
        <begin position="1201"/>
        <end position="1236"/>
    </location>
</feature>
<name>A0A670HPN5_PODMU</name>
<protein>
    <submittedName>
        <fullName evidence="3">Nuclear protein, coactivator of histone transcription</fullName>
    </submittedName>
</protein>
<dbReference type="GO" id="GO:0005737">
    <property type="term" value="C:cytoplasm"/>
    <property type="evidence" value="ECO:0007669"/>
    <property type="project" value="Ensembl"/>
</dbReference>
<dbReference type="InterPro" id="IPR031442">
    <property type="entry name" value="NPAT_C"/>
</dbReference>
<feature type="compositionally biased region" description="Polar residues" evidence="1">
    <location>
        <begin position="623"/>
        <end position="636"/>
    </location>
</feature>
<feature type="region of interest" description="Disordered" evidence="1">
    <location>
        <begin position="1282"/>
        <end position="1309"/>
    </location>
</feature>
<feature type="compositionally biased region" description="Polar residues" evidence="1">
    <location>
        <begin position="1116"/>
        <end position="1133"/>
    </location>
</feature>
<feature type="region of interest" description="Disordered" evidence="1">
    <location>
        <begin position="145"/>
        <end position="170"/>
    </location>
</feature>
<evidence type="ECO:0000313" key="4">
    <source>
        <dbReference type="Proteomes" id="UP000472272"/>
    </source>
</evidence>
<dbReference type="GO" id="GO:0003713">
    <property type="term" value="F:transcription coactivator activity"/>
    <property type="evidence" value="ECO:0007669"/>
    <property type="project" value="Ensembl"/>
</dbReference>
<dbReference type="OMA" id="PMRSNFV"/>
<keyword evidence="4" id="KW-1185">Reference proteome</keyword>
<feature type="compositionally biased region" description="Basic and acidic residues" evidence="1">
    <location>
        <begin position="711"/>
        <end position="730"/>
    </location>
</feature>
<feature type="compositionally biased region" description="Polar residues" evidence="1">
    <location>
        <begin position="151"/>
        <end position="170"/>
    </location>
</feature>
<feature type="compositionally biased region" description="Polar residues" evidence="1">
    <location>
        <begin position="1045"/>
        <end position="1058"/>
    </location>
</feature>
<feature type="region of interest" description="Disordered" evidence="1">
    <location>
        <begin position="671"/>
        <end position="770"/>
    </location>
</feature>
<dbReference type="InterPro" id="IPR006594">
    <property type="entry name" value="LisH"/>
</dbReference>
<feature type="compositionally biased region" description="Polar residues" evidence="1">
    <location>
        <begin position="248"/>
        <end position="258"/>
    </location>
</feature>
<reference evidence="3 4" key="1">
    <citation type="journal article" date="2019" name="Proc. Natl. Acad. Sci. U.S.A.">
        <title>Regulatory changes in pterin and carotenoid genes underlie balanced color polymorphisms in the wall lizard.</title>
        <authorList>
            <person name="Andrade P."/>
            <person name="Pinho C."/>
            <person name="Perez I de Lanuza G."/>
            <person name="Afonso S."/>
            <person name="Brejcha J."/>
            <person name="Rubin C.J."/>
            <person name="Wallerman O."/>
            <person name="Pereira P."/>
            <person name="Sabatino S.J."/>
            <person name="Bellati A."/>
            <person name="Pellitteri-Rosa D."/>
            <person name="Bosakova Z."/>
            <person name="Bunikis I."/>
            <person name="Carretero M.A."/>
            <person name="Feiner N."/>
            <person name="Marsik P."/>
            <person name="Pauperio F."/>
            <person name="Salvi D."/>
            <person name="Soler L."/>
            <person name="While G.M."/>
            <person name="Uller T."/>
            <person name="Font E."/>
            <person name="Andersson L."/>
            <person name="Carneiro M."/>
        </authorList>
    </citation>
    <scope>NUCLEOTIDE SEQUENCE</scope>
</reference>
<feature type="region of interest" description="Disordered" evidence="1">
    <location>
        <begin position="210"/>
        <end position="275"/>
    </location>
</feature>
<accession>A0A670HPN5</accession>
<dbReference type="GO" id="GO:0015030">
    <property type="term" value="C:Cajal body"/>
    <property type="evidence" value="ECO:0007669"/>
    <property type="project" value="Ensembl"/>
</dbReference>
<reference evidence="3" key="2">
    <citation type="submission" date="2025-08" db="UniProtKB">
        <authorList>
            <consortium name="Ensembl"/>
        </authorList>
    </citation>
    <scope>IDENTIFICATION</scope>
</reference>
<evidence type="ECO:0000313" key="3">
    <source>
        <dbReference type="Ensembl" id="ENSPMRP00000001496.1"/>
    </source>
</evidence>
<feature type="compositionally biased region" description="Basic and acidic residues" evidence="1">
    <location>
        <begin position="1177"/>
        <end position="1198"/>
    </location>
</feature>